<proteinExistence type="predicted"/>
<accession>A0A371EWK7</accession>
<reference evidence="1" key="1">
    <citation type="submission" date="2018-05" db="EMBL/GenBank/DDBJ databases">
        <title>Draft genome of Mucuna pruriens seed.</title>
        <authorList>
            <person name="Nnadi N.E."/>
            <person name="Vos R."/>
            <person name="Hasami M.H."/>
            <person name="Devisetty U.K."/>
            <person name="Aguiy J.C."/>
        </authorList>
    </citation>
    <scope>NUCLEOTIDE SEQUENCE [LARGE SCALE GENOMIC DNA]</scope>
    <source>
        <strain evidence="1">JCA_2017</strain>
    </source>
</reference>
<organism evidence="1 2">
    <name type="scientific">Mucuna pruriens</name>
    <name type="common">Velvet bean</name>
    <name type="synonym">Dolichos pruriens</name>
    <dbReference type="NCBI Taxonomy" id="157652"/>
    <lineage>
        <taxon>Eukaryota</taxon>
        <taxon>Viridiplantae</taxon>
        <taxon>Streptophyta</taxon>
        <taxon>Embryophyta</taxon>
        <taxon>Tracheophyta</taxon>
        <taxon>Spermatophyta</taxon>
        <taxon>Magnoliopsida</taxon>
        <taxon>eudicotyledons</taxon>
        <taxon>Gunneridae</taxon>
        <taxon>Pentapetalae</taxon>
        <taxon>rosids</taxon>
        <taxon>fabids</taxon>
        <taxon>Fabales</taxon>
        <taxon>Fabaceae</taxon>
        <taxon>Papilionoideae</taxon>
        <taxon>50 kb inversion clade</taxon>
        <taxon>NPAAA clade</taxon>
        <taxon>indigoferoid/millettioid clade</taxon>
        <taxon>Phaseoleae</taxon>
        <taxon>Mucuna</taxon>
    </lineage>
</organism>
<protein>
    <submittedName>
        <fullName evidence="1">Uncharacterized protein</fullName>
    </submittedName>
</protein>
<sequence>MVSSKLPEHGFKRSKSEPTLYIKTQGQYDTLIVYLYKTFEMINLGKSVATPLVTNEKLQKDDGTPKVDAL</sequence>
<dbReference type="AlphaFoldDB" id="A0A371EWK7"/>
<evidence type="ECO:0000313" key="1">
    <source>
        <dbReference type="EMBL" id="RDX70438.1"/>
    </source>
</evidence>
<feature type="non-terminal residue" evidence="1">
    <location>
        <position position="1"/>
    </location>
</feature>
<evidence type="ECO:0000313" key="2">
    <source>
        <dbReference type="Proteomes" id="UP000257109"/>
    </source>
</evidence>
<comment type="caution">
    <text evidence="1">The sequence shown here is derived from an EMBL/GenBank/DDBJ whole genome shotgun (WGS) entry which is preliminary data.</text>
</comment>
<name>A0A371EWK7_MUCPR</name>
<dbReference type="EMBL" id="QJKJ01011708">
    <property type="protein sequence ID" value="RDX70438.1"/>
    <property type="molecule type" value="Genomic_DNA"/>
</dbReference>
<dbReference type="Proteomes" id="UP000257109">
    <property type="component" value="Unassembled WGS sequence"/>
</dbReference>
<keyword evidence="2" id="KW-1185">Reference proteome</keyword>
<gene>
    <name evidence="1" type="ORF">CR513_50333</name>
</gene>